<name>A0AAW4VZ22_9FIRM</name>
<organism evidence="1 2">
    <name type="scientific">Agathobaculum butyriciproducens</name>
    <dbReference type="NCBI Taxonomy" id="1628085"/>
    <lineage>
        <taxon>Bacteria</taxon>
        <taxon>Bacillati</taxon>
        <taxon>Bacillota</taxon>
        <taxon>Clostridia</taxon>
        <taxon>Eubacteriales</taxon>
        <taxon>Butyricicoccaceae</taxon>
        <taxon>Agathobaculum</taxon>
    </lineage>
</organism>
<dbReference type="RefSeq" id="WP_227600578.1">
    <property type="nucleotide sequence ID" value="NZ_JAJEPX010000014.1"/>
</dbReference>
<dbReference type="GeneID" id="98660136"/>
<proteinExistence type="predicted"/>
<evidence type="ECO:0000313" key="1">
    <source>
        <dbReference type="EMBL" id="MCC2176722.1"/>
    </source>
</evidence>
<gene>
    <name evidence="1" type="ORF">LKD22_06235</name>
</gene>
<dbReference type="Proteomes" id="UP001298753">
    <property type="component" value="Unassembled WGS sequence"/>
</dbReference>
<evidence type="ECO:0000313" key="2">
    <source>
        <dbReference type="Proteomes" id="UP001298753"/>
    </source>
</evidence>
<reference evidence="1 2" key="1">
    <citation type="submission" date="2021-10" db="EMBL/GenBank/DDBJ databases">
        <title>Anaerobic single-cell dispensing facilitates the cultivation of human gut bacteria.</title>
        <authorList>
            <person name="Afrizal A."/>
        </authorList>
    </citation>
    <scope>NUCLEOTIDE SEQUENCE [LARGE SCALE GENOMIC DNA]</scope>
    <source>
        <strain evidence="1 2">CLA-AA-H270</strain>
    </source>
</reference>
<comment type="caution">
    <text evidence="1">The sequence shown here is derived from an EMBL/GenBank/DDBJ whole genome shotgun (WGS) entry which is preliminary data.</text>
</comment>
<accession>A0AAW4VZ22</accession>
<dbReference type="AlphaFoldDB" id="A0AAW4VZ22"/>
<keyword evidence="2" id="KW-1185">Reference proteome</keyword>
<protein>
    <submittedName>
        <fullName evidence="1">Uncharacterized protein</fullName>
    </submittedName>
</protein>
<dbReference type="EMBL" id="JAJEPX010000014">
    <property type="protein sequence ID" value="MCC2176722.1"/>
    <property type="molecule type" value="Genomic_DNA"/>
</dbReference>
<sequence length="239" mass="27941">MNVEVRPATKAEQMYCYTQSDQIMGQTGCIGHLRADMGDSGDQFFHDWTSHCERLLTPEFDDEFNQLINQLREDGGFLKSRAAVSTYCYRQIDSAIDLSSQDFAFRADTKDYSYLLRLNPQKGMYTVYCYCYQREFLDHHLKQAEKGIRFITSNYTELFRIPDGGKIRILREDGTHIDKVCRYIDDYHVEVGSGWDSLFHICQFAEQMERCHNTVLPLDTMENSTRNTRSRPKDRGDAR</sequence>